<dbReference type="EMBL" id="BLAX01000001">
    <property type="protein sequence ID" value="GET32298.1"/>
    <property type="molecule type" value="Genomic_DNA"/>
</dbReference>
<accession>A0A5M4AX88</accession>
<sequence length="213" mass="24385">MQKKTESELKTIKNYTNGKLTSIVHFKDSIAEGEARNFYSSGKLASVFYYKHGKLEGKAMKYYPSGKIYRIRWYVNGKLQDTVKKYYESGKLMSTQVYKDGMPSTDLKEYSLSGKLISNYPTLVFTLKNSADFYKRKLLEFKLSNGSNVVRYYYGPLTDGKYLDPQATPIGQSGNKGQIPLQPEDLGRKLVVIAKYITPLQNVYLIQASYTYK</sequence>
<protein>
    <recommendedName>
        <fullName evidence="3">MORN repeat protein</fullName>
    </recommendedName>
</protein>
<reference evidence="1 2" key="1">
    <citation type="submission" date="2019-10" db="EMBL/GenBank/DDBJ databases">
        <title>Prolixibacter strains distinguished by the presence of nitrate reductase genes were adept at nitrate-dependent anaerobic corrosion of metallic iron and carbon steel.</title>
        <authorList>
            <person name="Iino T."/>
            <person name="Shono N."/>
            <person name="Ito K."/>
            <person name="Nakamura R."/>
            <person name="Sueoka K."/>
            <person name="Harayama S."/>
            <person name="Ohkuma M."/>
        </authorList>
    </citation>
    <scope>NUCLEOTIDE SEQUENCE [LARGE SCALE GENOMIC DNA]</scope>
    <source>
        <strain evidence="1 2">JCM 13498</strain>
    </source>
</reference>
<comment type="caution">
    <text evidence="1">The sequence shown here is derived from an EMBL/GenBank/DDBJ whole genome shotgun (WGS) entry which is preliminary data.</text>
</comment>
<gene>
    <name evidence="1" type="ORF">PbJCM13498_11610</name>
</gene>
<dbReference type="AlphaFoldDB" id="A0A5M4AX88"/>
<proteinExistence type="predicted"/>
<dbReference type="InterPro" id="IPR011652">
    <property type="entry name" value="MORN_2"/>
</dbReference>
<name>A0A5M4AX88_9BACT</name>
<keyword evidence="2" id="KW-1185">Reference proteome</keyword>
<organism evidence="1 2">
    <name type="scientific">Prolixibacter bellariivorans</name>
    <dbReference type="NCBI Taxonomy" id="314319"/>
    <lineage>
        <taxon>Bacteria</taxon>
        <taxon>Pseudomonadati</taxon>
        <taxon>Bacteroidota</taxon>
        <taxon>Bacteroidia</taxon>
        <taxon>Marinilabiliales</taxon>
        <taxon>Prolixibacteraceae</taxon>
        <taxon>Prolixibacter</taxon>
    </lineage>
</organism>
<evidence type="ECO:0008006" key="3">
    <source>
        <dbReference type="Google" id="ProtNLM"/>
    </source>
</evidence>
<dbReference type="Pfam" id="PF07661">
    <property type="entry name" value="MORN_2"/>
    <property type="match status" value="4"/>
</dbReference>
<evidence type="ECO:0000313" key="2">
    <source>
        <dbReference type="Proteomes" id="UP000391834"/>
    </source>
</evidence>
<dbReference type="Gene3D" id="3.90.930.1">
    <property type="match status" value="1"/>
</dbReference>
<dbReference type="SUPFAM" id="SSF82185">
    <property type="entry name" value="Histone H3 K4-specific methyltransferase SET7/9 N-terminal domain"/>
    <property type="match status" value="1"/>
</dbReference>
<evidence type="ECO:0000313" key="1">
    <source>
        <dbReference type="EMBL" id="GET32298.1"/>
    </source>
</evidence>
<dbReference type="Proteomes" id="UP000391834">
    <property type="component" value="Unassembled WGS sequence"/>
</dbReference>